<dbReference type="Pfam" id="PF00078">
    <property type="entry name" value="RVT_1"/>
    <property type="match status" value="1"/>
</dbReference>
<evidence type="ECO:0000313" key="3">
    <source>
        <dbReference type="EMBL" id="CAL1391381.1"/>
    </source>
</evidence>
<dbReference type="Gene3D" id="3.60.10.10">
    <property type="entry name" value="Endonuclease/exonuclease/phosphatase"/>
    <property type="match status" value="1"/>
</dbReference>
<feature type="compositionally biased region" description="Polar residues" evidence="1">
    <location>
        <begin position="1139"/>
        <end position="1151"/>
    </location>
</feature>
<dbReference type="CDD" id="cd01650">
    <property type="entry name" value="RT_nLTR_like"/>
    <property type="match status" value="1"/>
</dbReference>
<dbReference type="InterPro" id="IPR036691">
    <property type="entry name" value="Endo/exonu/phosph_ase_sf"/>
</dbReference>
<dbReference type="InterPro" id="IPR044730">
    <property type="entry name" value="RNase_H-like_dom_plant"/>
</dbReference>
<dbReference type="Pfam" id="PF13456">
    <property type="entry name" value="RVT_3"/>
    <property type="match status" value="1"/>
</dbReference>
<feature type="domain" description="Reverse transcriptase" evidence="2">
    <location>
        <begin position="429"/>
        <end position="699"/>
    </location>
</feature>
<dbReference type="GO" id="GO:0004523">
    <property type="term" value="F:RNA-DNA hybrid ribonuclease activity"/>
    <property type="evidence" value="ECO:0007669"/>
    <property type="project" value="InterPro"/>
</dbReference>
<dbReference type="PANTHER" id="PTHR33116:SF86">
    <property type="entry name" value="REVERSE TRANSCRIPTASE DOMAIN-CONTAINING PROTEIN"/>
    <property type="match status" value="1"/>
</dbReference>
<dbReference type="SUPFAM" id="SSF56672">
    <property type="entry name" value="DNA/RNA polymerases"/>
    <property type="match status" value="1"/>
</dbReference>
<dbReference type="Gene3D" id="3.30.420.10">
    <property type="entry name" value="Ribonuclease H-like superfamily/Ribonuclease H"/>
    <property type="match status" value="1"/>
</dbReference>
<dbReference type="InterPro" id="IPR000477">
    <property type="entry name" value="RT_dom"/>
</dbReference>
<dbReference type="Proteomes" id="UP001497516">
    <property type="component" value="Chromosome 6"/>
</dbReference>
<dbReference type="SUPFAM" id="SSF53098">
    <property type="entry name" value="Ribonuclease H-like"/>
    <property type="match status" value="1"/>
</dbReference>
<dbReference type="SUPFAM" id="SSF56219">
    <property type="entry name" value="DNase I-like"/>
    <property type="match status" value="1"/>
</dbReference>
<reference evidence="3 4" key="1">
    <citation type="submission" date="2024-04" db="EMBL/GenBank/DDBJ databases">
        <authorList>
            <person name="Fracassetti M."/>
        </authorList>
    </citation>
    <scope>NUCLEOTIDE SEQUENCE [LARGE SCALE GENOMIC DNA]</scope>
</reference>
<organism evidence="3 4">
    <name type="scientific">Linum trigynum</name>
    <dbReference type="NCBI Taxonomy" id="586398"/>
    <lineage>
        <taxon>Eukaryota</taxon>
        <taxon>Viridiplantae</taxon>
        <taxon>Streptophyta</taxon>
        <taxon>Embryophyta</taxon>
        <taxon>Tracheophyta</taxon>
        <taxon>Spermatophyta</taxon>
        <taxon>Magnoliopsida</taxon>
        <taxon>eudicotyledons</taxon>
        <taxon>Gunneridae</taxon>
        <taxon>Pentapetalae</taxon>
        <taxon>rosids</taxon>
        <taxon>fabids</taxon>
        <taxon>Malpighiales</taxon>
        <taxon>Linaceae</taxon>
        <taxon>Linum</taxon>
    </lineage>
</organism>
<evidence type="ECO:0000313" key="4">
    <source>
        <dbReference type="Proteomes" id="UP001497516"/>
    </source>
</evidence>
<feature type="region of interest" description="Disordered" evidence="1">
    <location>
        <begin position="1131"/>
        <end position="1153"/>
    </location>
</feature>
<dbReference type="InterPro" id="IPR005135">
    <property type="entry name" value="Endo/exonuclease/phosphatase"/>
</dbReference>
<dbReference type="InterPro" id="IPR002156">
    <property type="entry name" value="RNaseH_domain"/>
</dbReference>
<accession>A0AAV2EZG5</accession>
<dbReference type="InterPro" id="IPR026960">
    <property type="entry name" value="RVT-Znf"/>
</dbReference>
<dbReference type="InterPro" id="IPR012337">
    <property type="entry name" value="RNaseH-like_sf"/>
</dbReference>
<dbReference type="GO" id="GO:0003676">
    <property type="term" value="F:nucleic acid binding"/>
    <property type="evidence" value="ECO:0007669"/>
    <property type="project" value="InterPro"/>
</dbReference>
<dbReference type="EMBL" id="OZ034819">
    <property type="protein sequence ID" value="CAL1391381.1"/>
    <property type="molecule type" value="Genomic_DNA"/>
</dbReference>
<dbReference type="InterPro" id="IPR036397">
    <property type="entry name" value="RNaseH_sf"/>
</dbReference>
<proteinExistence type="predicted"/>
<evidence type="ECO:0000259" key="2">
    <source>
        <dbReference type="PROSITE" id="PS50878"/>
    </source>
</evidence>
<dbReference type="CDD" id="cd06222">
    <property type="entry name" value="RNase_H_like"/>
    <property type="match status" value="1"/>
</dbReference>
<sequence>MEEHRRSLRVFPNKEYVEPVNSSRGFALWWKEGISINVISSDKYYMDVSIDMGKKFFCTFVHAPTTVVGRREFWEHLSSLRSSRDDSWVIVGDFNAAIYDYEKEERCPLRYENVEPFKRFIFDSALVDIGFKGNPFTWSNKRASPNLVRVRLDRVLCSPSWRVMFGEAVLFHEKMVASDHCPIRIDLHYKDNRRRRTPFRVDERWLEKEGCKEIVCREWEPGGLSSNQLNKCERELKAWAKDFHKNSILRESEIVSRLEILQQPPRISENVEEEKILTAELTRIWIEEEAFWSQCSRVVWLQKGDQNTSFFHSSTIHRKHRNKILRLRNEVGNWVEDEAGLKGLSVGFFKELFKARDSVEFTHLLQGFPKMVIGEMNEDLCAIVTREEIRRAVFSLGARKAPGPDGFSGKFYRKSWDTVGKTLCREVEEFFDSASMPEGWNDTHIVMVPKVDHPETISQFRPISCCNFRYKIISKIMSTRMKKWTPDLVSELQTAFTGGRLIQDNIIIVHEVLHHFKNHKRGNRRDMMMKLDMKKAYDMVEWECLETLLRQYGFDERWCKWVSACIRTVSFSVLFNGEASERFCPSRGIRQGDPLSPFLFILMSNALTFLIDKAVREERIKGIKLNSRCPTLTHCLFADDTVIFGKANIQEAGRILEVINDYGAITGQEVNIHKSSIFFSANVPVEEKNDIINHIGFASSNCHSKYLGVPTEWGNSKKETFYFLIQRMEKMGEAWKSLLLSHGGKEVLLKSVIQAIPTFIMCLFLLPVSLTKKMDSLLSNFFWSGSMQKSNLHWCSKEILCTPKSEGGLGFRSFRDFNLALLAKQAWRLMNNTDTLWSRRIKGLYFPRGNFLSAKKGSKPSWIWASLWESKKVIDLGAVRVIGSGDDTWIEQDPWVPFLPRACIQSGPQNHAKVSSWIDTESRKWNDEMFQRQVSPTKRDAILRVPIGEEDAKDFWAWRFNEDGKFTVKTAYHAVHSAVMDPQTMNNVEKWKWMWSLNIPPKLKFFVWRCARNGLATKERLLHRKCSPNATCQVCHWPNESLFYCLFQCPHARESWEVIFPNLPFPAQYTTFLDWLYVLKDSIQPGALTHVIFLCWNIWKARNECVFKNRIPWHPNVILRTYKEFTEWTSCPRSPPNDSPSTQLRGAQSLNSPPPSNHNLVIHCDGSFLNDSQPAAYGVVVTNHHGQVFDGRADTLLCSTPLEAEAKALLEGLKLAQEYGTECVVQSDCQQIVKALSDEPRNWPWRGAAWIGSMVSILRTNPQVKVKAVSRAFNVRADWVARSLARSSLPVDWISILDLISDFL</sequence>
<dbReference type="Pfam" id="PF03372">
    <property type="entry name" value="Exo_endo_phos"/>
    <property type="match status" value="1"/>
</dbReference>
<protein>
    <recommendedName>
        <fullName evidence="2">Reverse transcriptase domain-containing protein</fullName>
    </recommendedName>
</protein>
<name>A0AAV2EZG5_9ROSI</name>
<dbReference type="PROSITE" id="PS50878">
    <property type="entry name" value="RT_POL"/>
    <property type="match status" value="1"/>
</dbReference>
<keyword evidence="4" id="KW-1185">Reference proteome</keyword>
<dbReference type="PANTHER" id="PTHR33116">
    <property type="entry name" value="REVERSE TRANSCRIPTASE ZINC-BINDING DOMAIN-CONTAINING PROTEIN-RELATED-RELATED"/>
    <property type="match status" value="1"/>
</dbReference>
<gene>
    <name evidence="3" type="ORF">LTRI10_LOCUS32106</name>
</gene>
<dbReference type="InterPro" id="IPR043502">
    <property type="entry name" value="DNA/RNA_pol_sf"/>
</dbReference>
<evidence type="ECO:0000256" key="1">
    <source>
        <dbReference type="SAM" id="MobiDB-lite"/>
    </source>
</evidence>
<dbReference type="Pfam" id="PF13966">
    <property type="entry name" value="zf-RVT"/>
    <property type="match status" value="1"/>
</dbReference>